<feature type="compositionally biased region" description="Low complexity" evidence="1">
    <location>
        <begin position="122"/>
        <end position="134"/>
    </location>
</feature>
<dbReference type="STRING" id="1882483.A0A317XQI0"/>
<keyword evidence="4" id="KW-1185">Reference proteome</keyword>
<feature type="compositionally biased region" description="Polar residues" evidence="1">
    <location>
        <begin position="184"/>
        <end position="195"/>
    </location>
</feature>
<feature type="region of interest" description="Disordered" evidence="1">
    <location>
        <begin position="111"/>
        <end position="195"/>
    </location>
</feature>
<dbReference type="Proteomes" id="UP000246740">
    <property type="component" value="Unassembled WGS sequence"/>
</dbReference>
<evidence type="ECO:0000256" key="1">
    <source>
        <dbReference type="SAM" id="MobiDB-lite"/>
    </source>
</evidence>
<keyword evidence="2" id="KW-0812">Transmembrane</keyword>
<organism evidence="3 4">
    <name type="scientific">Testicularia cyperi</name>
    <dbReference type="NCBI Taxonomy" id="1882483"/>
    <lineage>
        <taxon>Eukaryota</taxon>
        <taxon>Fungi</taxon>
        <taxon>Dikarya</taxon>
        <taxon>Basidiomycota</taxon>
        <taxon>Ustilaginomycotina</taxon>
        <taxon>Ustilaginomycetes</taxon>
        <taxon>Ustilaginales</taxon>
        <taxon>Anthracoideaceae</taxon>
        <taxon>Testicularia</taxon>
    </lineage>
</organism>
<proteinExistence type="predicted"/>
<dbReference type="OrthoDB" id="2556326at2759"/>
<evidence type="ECO:0000313" key="3">
    <source>
        <dbReference type="EMBL" id="PWZ00566.1"/>
    </source>
</evidence>
<keyword evidence="2" id="KW-0472">Membrane</keyword>
<evidence type="ECO:0000256" key="2">
    <source>
        <dbReference type="SAM" id="Phobius"/>
    </source>
</evidence>
<evidence type="ECO:0000313" key="4">
    <source>
        <dbReference type="Proteomes" id="UP000246740"/>
    </source>
</evidence>
<feature type="compositionally biased region" description="Low complexity" evidence="1">
    <location>
        <begin position="152"/>
        <end position="171"/>
    </location>
</feature>
<accession>A0A317XQI0</accession>
<reference evidence="3 4" key="1">
    <citation type="journal article" date="2018" name="Mol. Biol. Evol.">
        <title>Broad Genomic Sampling Reveals a Smut Pathogenic Ancestry of the Fungal Clade Ustilaginomycotina.</title>
        <authorList>
            <person name="Kijpornyongpan T."/>
            <person name="Mondo S.J."/>
            <person name="Barry K."/>
            <person name="Sandor L."/>
            <person name="Lee J."/>
            <person name="Lipzen A."/>
            <person name="Pangilinan J."/>
            <person name="LaButti K."/>
            <person name="Hainaut M."/>
            <person name="Henrissat B."/>
            <person name="Grigoriev I.V."/>
            <person name="Spatafora J.W."/>
            <person name="Aime M.C."/>
        </authorList>
    </citation>
    <scope>NUCLEOTIDE SEQUENCE [LARGE SCALE GENOMIC DNA]</scope>
    <source>
        <strain evidence="3 4">MCA 3645</strain>
    </source>
</reference>
<dbReference type="InParanoid" id="A0A317XQI0"/>
<name>A0A317XQI0_9BASI</name>
<sequence>MSKRGLAGLPGDIEWMSFYSALISIPMILSITGIKTNYNVQKSYYNSMLNAEYYKMSRDMLKQHEAQLIKSQEERFAKAGQTWKGMIYDKDGNVNPGVQLSPVQQALETLQKAKAAKQTQVNSPQLNNPSPSSSTGKDTKNKDNTVPSTTGSAPTDDAASKPPASSSDSAPQPQPRGAVYSPLPYTSANSDAKQP</sequence>
<protein>
    <submittedName>
        <fullName evidence="3">Uncharacterized protein</fullName>
    </submittedName>
</protein>
<dbReference type="AlphaFoldDB" id="A0A317XQI0"/>
<dbReference type="EMBL" id="KZ819192">
    <property type="protein sequence ID" value="PWZ00566.1"/>
    <property type="molecule type" value="Genomic_DNA"/>
</dbReference>
<keyword evidence="2" id="KW-1133">Transmembrane helix</keyword>
<gene>
    <name evidence="3" type="ORF">BCV70DRAFT_216743</name>
</gene>
<feature type="transmembrane region" description="Helical" evidence="2">
    <location>
        <begin position="15"/>
        <end position="34"/>
    </location>
</feature>